<keyword evidence="8 12" id="KW-0378">Hydrolase</keyword>
<dbReference type="InterPro" id="IPR019533">
    <property type="entry name" value="Peptidase_S26"/>
</dbReference>
<evidence type="ECO:0000256" key="12">
    <source>
        <dbReference type="RuleBase" id="RU362042"/>
    </source>
</evidence>
<dbReference type="InterPro" id="IPR019757">
    <property type="entry name" value="Pept_S26A_signal_pept_1_Lys-AS"/>
</dbReference>
<gene>
    <name evidence="14" type="primary">lepB</name>
    <name evidence="14" type="ORF">CGZ90_15385</name>
</gene>
<accession>A0A235F7D6</accession>
<dbReference type="EMBL" id="NOII01000010">
    <property type="protein sequence ID" value="OYD56933.1"/>
    <property type="molecule type" value="Genomic_DNA"/>
</dbReference>
<evidence type="ECO:0000256" key="8">
    <source>
        <dbReference type="ARBA" id="ARBA00022801"/>
    </source>
</evidence>
<dbReference type="NCBIfam" id="TIGR02227">
    <property type="entry name" value="sigpep_I_bact"/>
    <property type="match status" value="1"/>
</dbReference>
<evidence type="ECO:0000256" key="10">
    <source>
        <dbReference type="ARBA" id="ARBA00023136"/>
    </source>
</evidence>
<evidence type="ECO:0000256" key="1">
    <source>
        <dbReference type="ARBA" id="ARBA00000677"/>
    </source>
</evidence>
<keyword evidence="10 12" id="KW-0472">Membrane</keyword>
<dbReference type="GO" id="GO:0004252">
    <property type="term" value="F:serine-type endopeptidase activity"/>
    <property type="evidence" value="ECO:0007669"/>
    <property type="project" value="InterPro"/>
</dbReference>
<dbReference type="PANTHER" id="PTHR43390">
    <property type="entry name" value="SIGNAL PEPTIDASE I"/>
    <property type="match status" value="1"/>
</dbReference>
<dbReference type="SUPFAM" id="SSF51306">
    <property type="entry name" value="LexA/Signal peptidase"/>
    <property type="match status" value="1"/>
</dbReference>
<dbReference type="CDD" id="cd06530">
    <property type="entry name" value="S26_SPase_I"/>
    <property type="match status" value="1"/>
</dbReference>
<keyword evidence="5" id="KW-1003">Cell membrane</keyword>
<evidence type="ECO:0000256" key="2">
    <source>
        <dbReference type="ARBA" id="ARBA00004401"/>
    </source>
</evidence>
<dbReference type="GO" id="GO:0005886">
    <property type="term" value="C:plasma membrane"/>
    <property type="evidence" value="ECO:0007669"/>
    <property type="project" value="UniProtKB-SubCell"/>
</dbReference>
<dbReference type="OrthoDB" id="9802919at2"/>
<dbReference type="InterPro" id="IPR019758">
    <property type="entry name" value="Pept_S26A_signal_pept_1_CS"/>
</dbReference>
<dbReference type="Proteomes" id="UP000215059">
    <property type="component" value="Unassembled WGS sequence"/>
</dbReference>
<dbReference type="GO" id="GO:0006465">
    <property type="term" value="P:signal peptide processing"/>
    <property type="evidence" value="ECO:0007669"/>
    <property type="project" value="InterPro"/>
</dbReference>
<evidence type="ECO:0000256" key="6">
    <source>
        <dbReference type="ARBA" id="ARBA00022670"/>
    </source>
</evidence>
<protein>
    <recommendedName>
        <fullName evidence="4 12">Signal peptidase I</fullName>
        <ecNumber evidence="4 12">3.4.21.89</ecNumber>
    </recommendedName>
</protein>
<dbReference type="InterPro" id="IPR000223">
    <property type="entry name" value="Pept_S26A_signal_pept_1"/>
</dbReference>
<comment type="caution">
    <text evidence="14">The sequence shown here is derived from an EMBL/GenBank/DDBJ whole genome shotgun (WGS) entry which is preliminary data.</text>
</comment>
<dbReference type="FunFam" id="2.10.109.10:FF:000008">
    <property type="entry name" value="Signal peptidase I"/>
    <property type="match status" value="1"/>
</dbReference>
<dbReference type="PROSITE" id="PS00760">
    <property type="entry name" value="SPASE_I_2"/>
    <property type="match status" value="1"/>
</dbReference>
<dbReference type="EC" id="3.4.21.89" evidence="4 12"/>
<sequence length="192" mass="22135">MSSDRERNGLLDWIKAIGIALILAIVIKKFLFEQYVVYGESMMPTIENGNRLIVNKIGYEITEPKRFDLIVFHANEKEDYIKRVIGLPGEHIAYRNDQLYINYKPVAEPYLNEYKKQVPNSNLTGDFTLEEITGGLKKIPKGQILVLGDNRLHSQDSRHIGLVKIKDVIGKANIRYWPVDEMKVFDGLEKKE</sequence>
<name>A0A235F7D6_9BACL</name>
<evidence type="ECO:0000256" key="11">
    <source>
        <dbReference type="PIRSR" id="PIRSR600223-1"/>
    </source>
</evidence>
<dbReference type="PRINTS" id="PR00727">
    <property type="entry name" value="LEADERPTASE"/>
</dbReference>
<dbReference type="GO" id="GO:0009003">
    <property type="term" value="F:signal peptidase activity"/>
    <property type="evidence" value="ECO:0007669"/>
    <property type="project" value="UniProtKB-EC"/>
</dbReference>
<evidence type="ECO:0000313" key="15">
    <source>
        <dbReference type="Proteomes" id="UP000215059"/>
    </source>
</evidence>
<keyword evidence="15" id="KW-1185">Reference proteome</keyword>
<evidence type="ECO:0000256" key="3">
    <source>
        <dbReference type="ARBA" id="ARBA00009370"/>
    </source>
</evidence>
<evidence type="ECO:0000259" key="13">
    <source>
        <dbReference type="Pfam" id="PF10502"/>
    </source>
</evidence>
<dbReference type="Gene3D" id="2.10.109.10">
    <property type="entry name" value="Umud Fragment, subunit A"/>
    <property type="match status" value="1"/>
</dbReference>
<evidence type="ECO:0000256" key="4">
    <source>
        <dbReference type="ARBA" id="ARBA00013208"/>
    </source>
</evidence>
<feature type="active site" evidence="11">
    <location>
        <position position="82"/>
    </location>
</feature>
<reference evidence="14 15" key="1">
    <citation type="submission" date="2017-07" db="EMBL/GenBank/DDBJ databases">
        <title>Fictibacillus sp. nov. GDSW-R2A3 Genome sequencing and assembly.</title>
        <authorList>
            <person name="Mayilraj S."/>
        </authorList>
    </citation>
    <scope>NUCLEOTIDE SEQUENCE [LARGE SCALE GENOMIC DNA]</scope>
    <source>
        <strain evidence="14 15">GDSW-R2A3</strain>
    </source>
</reference>
<dbReference type="RefSeq" id="WP_094253422.1">
    <property type="nucleotide sequence ID" value="NZ_JBHLXL010000001.1"/>
</dbReference>
<dbReference type="Pfam" id="PF10502">
    <property type="entry name" value="Peptidase_S26"/>
    <property type="match status" value="1"/>
</dbReference>
<evidence type="ECO:0000313" key="14">
    <source>
        <dbReference type="EMBL" id="OYD56933.1"/>
    </source>
</evidence>
<evidence type="ECO:0000256" key="7">
    <source>
        <dbReference type="ARBA" id="ARBA00022692"/>
    </source>
</evidence>
<dbReference type="PROSITE" id="PS00761">
    <property type="entry name" value="SPASE_I_3"/>
    <property type="match status" value="1"/>
</dbReference>
<evidence type="ECO:0000256" key="5">
    <source>
        <dbReference type="ARBA" id="ARBA00022475"/>
    </source>
</evidence>
<comment type="similarity">
    <text evidence="3 12">Belongs to the peptidase S26 family.</text>
</comment>
<dbReference type="AlphaFoldDB" id="A0A235F7D6"/>
<organism evidence="14 15">
    <name type="scientific">Fictibacillus aquaticus</name>
    <dbReference type="NCBI Taxonomy" id="2021314"/>
    <lineage>
        <taxon>Bacteria</taxon>
        <taxon>Bacillati</taxon>
        <taxon>Bacillota</taxon>
        <taxon>Bacilli</taxon>
        <taxon>Bacillales</taxon>
        <taxon>Fictibacillaceae</taxon>
        <taxon>Fictibacillus</taxon>
    </lineage>
</organism>
<dbReference type="InterPro" id="IPR036286">
    <property type="entry name" value="LexA/Signal_pep-like_sf"/>
</dbReference>
<comment type="subcellular location">
    <subcellularLocation>
        <location evidence="2">Cell membrane</location>
        <topology evidence="2">Single-pass type II membrane protein</topology>
    </subcellularLocation>
    <subcellularLocation>
        <location evidence="12">Membrane</location>
        <topology evidence="12">Single-pass type II membrane protein</topology>
    </subcellularLocation>
</comment>
<keyword evidence="9 12" id="KW-1133">Transmembrane helix</keyword>
<feature type="active site" evidence="11">
    <location>
        <position position="41"/>
    </location>
</feature>
<dbReference type="PANTHER" id="PTHR43390:SF1">
    <property type="entry name" value="CHLOROPLAST PROCESSING PEPTIDASE"/>
    <property type="match status" value="1"/>
</dbReference>
<keyword evidence="6 12" id="KW-0645">Protease</keyword>
<feature type="domain" description="Peptidase S26" evidence="13">
    <location>
        <begin position="11"/>
        <end position="177"/>
    </location>
</feature>
<proteinExistence type="inferred from homology"/>
<comment type="catalytic activity">
    <reaction evidence="1 12">
        <text>Cleavage of hydrophobic, N-terminal signal or leader sequences from secreted and periplasmic proteins.</text>
        <dbReference type="EC" id="3.4.21.89"/>
    </reaction>
</comment>
<feature type="transmembrane region" description="Helical" evidence="12">
    <location>
        <begin position="13"/>
        <end position="32"/>
    </location>
</feature>
<keyword evidence="7 12" id="KW-0812">Transmembrane</keyword>
<evidence type="ECO:0000256" key="9">
    <source>
        <dbReference type="ARBA" id="ARBA00022989"/>
    </source>
</evidence>